<keyword evidence="5" id="KW-0999">Mitochondrion inner membrane</keyword>
<evidence type="ECO:0000256" key="6">
    <source>
        <dbReference type="ARBA" id="ARBA00022927"/>
    </source>
</evidence>
<keyword evidence="3" id="KW-0813">Transport</keyword>
<evidence type="ECO:0000256" key="2">
    <source>
        <dbReference type="ARBA" id="ARBA00008444"/>
    </source>
</evidence>
<reference evidence="11" key="1">
    <citation type="journal article" date="2023" name="GigaByte">
        <title>Genome assembly of the bearded iris, Iris pallida Lam.</title>
        <authorList>
            <person name="Bruccoleri R.E."/>
            <person name="Oakeley E.J."/>
            <person name="Faust A.M.E."/>
            <person name="Altorfer M."/>
            <person name="Dessus-Babus S."/>
            <person name="Burckhardt D."/>
            <person name="Oertli M."/>
            <person name="Naumann U."/>
            <person name="Petersen F."/>
            <person name="Wong J."/>
        </authorList>
    </citation>
    <scope>NUCLEOTIDE SEQUENCE</scope>
    <source>
        <strain evidence="11">GSM-AAB239-AS_SAM_17_03QT</strain>
    </source>
</reference>
<dbReference type="AlphaFoldDB" id="A0AAX6HSH4"/>
<evidence type="ECO:0000313" key="12">
    <source>
        <dbReference type="Proteomes" id="UP001140949"/>
    </source>
</evidence>
<dbReference type="GO" id="GO:0005744">
    <property type="term" value="C:TIM23 mitochondrial import inner membrane translocase complex"/>
    <property type="evidence" value="ECO:0007669"/>
    <property type="project" value="TreeGrafter"/>
</dbReference>
<evidence type="ECO:0000313" key="11">
    <source>
        <dbReference type="EMBL" id="KAJ6843738.1"/>
    </source>
</evidence>
<evidence type="ECO:0000256" key="7">
    <source>
        <dbReference type="ARBA" id="ARBA00022989"/>
    </source>
</evidence>
<keyword evidence="9" id="KW-0496">Mitochondrion</keyword>
<keyword evidence="12" id="KW-1185">Reference proteome</keyword>
<evidence type="ECO:0000256" key="1">
    <source>
        <dbReference type="ARBA" id="ARBA00004448"/>
    </source>
</evidence>
<evidence type="ECO:0000256" key="10">
    <source>
        <dbReference type="ARBA" id="ARBA00023136"/>
    </source>
</evidence>
<comment type="subcellular location">
    <subcellularLocation>
        <location evidence="1">Mitochondrion inner membrane</location>
        <topology evidence="1">Multi-pass membrane protein</topology>
    </subcellularLocation>
</comment>
<keyword evidence="6" id="KW-0653">Protein transport</keyword>
<keyword evidence="8" id="KW-0811">Translocation</keyword>
<keyword evidence="7" id="KW-1133">Transmembrane helix</keyword>
<accession>A0AAX6HSH4</accession>
<protein>
    <submittedName>
        <fullName evidence="11">Mitochondrial import inner membrane translocase subunit TIM17-2</fullName>
    </submittedName>
</protein>
<keyword evidence="10" id="KW-0472">Membrane</keyword>
<proteinExistence type="inferred from homology"/>
<dbReference type="GO" id="GO:0008320">
    <property type="term" value="F:protein transmembrane transporter activity"/>
    <property type="evidence" value="ECO:0007669"/>
    <property type="project" value="TreeGrafter"/>
</dbReference>
<dbReference type="PANTHER" id="PTHR10485">
    <property type="entry name" value="MITOCHONDRIAL IMPORT INNER MEMBRANE TRANSLOCASE SUBUNIT TIM-17"/>
    <property type="match status" value="1"/>
</dbReference>
<organism evidence="11 12">
    <name type="scientific">Iris pallida</name>
    <name type="common">Sweet iris</name>
    <dbReference type="NCBI Taxonomy" id="29817"/>
    <lineage>
        <taxon>Eukaryota</taxon>
        <taxon>Viridiplantae</taxon>
        <taxon>Streptophyta</taxon>
        <taxon>Embryophyta</taxon>
        <taxon>Tracheophyta</taxon>
        <taxon>Spermatophyta</taxon>
        <taxon>Magnoliopsida</taxon>
        <taxon>Liliopsida</taxon>
        <taxon>Asparagales</taxon>
        <taxon>Iridaceae</taxon>
        <taxon>Iridoideae</taxon>
        <taxon>Irideae</taxon>
        <taxon>Iris</taxon>
    </lineage>
</organism>
<dbReference type="Proteomes" id="UP001140949">
    <property type="component" value="Unassembled WGS sequence"/>
</dbReference>
<evidence type="ECO:0000256" key="4">
    <source>
        <dbReference type="ARBA" id="ARBA00022692"/>
    </source>
</evidence>
<evidence type="ECO:0000256" key="5">
    <source>
        <dbReference type="ARBA" id="ARBA00022792"/>
    </source>
</evidence>
<comment type="similarity">
    <text evidence="2">Belongs to the Tim17/Tim22/Tim23 family.</text>
</comment>
<comment type="caution">
    <text evidence="11">The sequence shown here is derived from an EMBL/GenBank/DDBJ whole genome shotgun (WGS) entry which is preliminary data.</text>
</comment>
<evidence type="ECO:0000256" key="3">
    <source>
        <dbReference type="ARBA" id="ARBA00022448"/>
    </source>
</evidence>
<sequence>MGVIGGSAFHFLKGVYNFHNGHRLPGGLQAVRKNAPYVGGSFAVWGGLFSVFDCSLVFARQKEDPWNSILSGAATGGLLSLRQGARASLRSVTVGGVLLALIEGAGIALNRYLVAAPSMDMATIEDPGVLPASVTAVVAARLERTTLLH</sequence>
<dbReference type="GO" id="GO:0030150">
    <property type="term" value="P:protein import into mitochondrial matrix"/>
    <property type="evidence" value="ECO:0007669"/>
    <property type="project" value="TreeGrafter"/>
</dbReference>
<evidence type="ECO:0000256" key="8">
    <source>
        <dbReference type="ARBA" id="ARBA00023010"/>
    </source>
</evidence>
<reference evidence="11" key="2">
    <citation type="submission" date="2023-04" db="EMBL/GenBank/DDBJ databases">
        <authorList>
            <person name="Bruccoleri R.E."/>
            <person name="Oakeley E.J."/>
            <person name="Faust A.-M."/>
            <person name="Dessus-Babus S."/>
            <person name="Altorfer M."/>
            <person name="Burckhardt D."/>
            <person name="Oertli M."/>
            <person name="Naumann U."/>
            <person name="Petersen F."/>
            <person name="Wong J."/>
        </authorList>
    </citation>
    <scope>NUCLEOTIDE SEQUENCE</scope>
    <source>
        <strain evidence="11">GSM-AAB239-AS_SAM_17_03QT</strain>
        <tissue evidence="11">Leaf</tissue>
    </source>
</reference>
<dbReference type="PANTHER" id="PTHR10485:SF0">
    <property type="entry name" value="AT05822P-RELATED"/>
    <property type="match status" value="1"/>
</dbReference>
<name>A0AAX6HSH4_IRIPA</name>
<dbReference type="EMBL" id="JANAVB010006999">
    <property type="protein sequence ID" value="KAJ6843738.1"/>
    <property type="molecule type" value="Genomic_DNA"/>
</dbReference>
<keyword evidence="4" id="KW-0812">Transmembrane</keyword>
<dbReference type="Pfam" id="PF02466">
    <property type="entry name" value="Tim17"/>
    <property type="match status" value="1"/>
</dbReference>
<evidence type="ECO:0000256" key="9">
    <source>
        <dbReference type="ARBA" id="ARBA00023128"/>
    </source>
</evidence>
<gene>
    <name evidence="11" type="ORF">M6B38_117620</name>
</gene>